<reference evidence="2 3" key="1">
    <citation type="submission" date="2017-05" db="EMBL/GenBank/DDBJ databases">
        <authorList>
            <person name="Song R."/>
            <person name="Chenine A.L."/>
            <person name="Ruprecht R.M."/>
        </authorList>
    </citation>
    <scope>NUCLEOTIDE SEQUENCE [LARGE SCALE GENOMIC DNA]</scope>
    <source>
        <strain evidence="2 3">S567_C10_BS</strain>
    </source>
</reference>
<dbReference type="EMBL" id="NFFZ01000025">
    <property type="protein sequence ID" value="OTI55850.1"/>
    <property type="molecule type" value="Genomic_DNA"/>
</dbReference>
<feature type="domain" description="HNH nuclease" evidence="1">
    <location>
        <begin position="60"/>
        <end position="101"/>
    </location>
</feature>
<dbReference type="InterPro" id="IPR044925">
    <property type="entry name" value="His-Me_finger_sf"/>
</dbReference>
<dbReference type="InterPro" id="IPR003615">
    <property type="entry name" value="HNH_nuc"/>
</dbReference>
<dbReference type="AlphaFoldDB" id="A0A241XHU7"/>
<sequence length="169" mass="19605">MSKPRPRLTLDRVQELFEYRDGSLINRVRRGPFSFAGRPAGSINGNGYLQTWVDGHSFRIHTLVWFLHRQEWPVEVDHINGIRTDNRIENLREVTRRENMRNKRVSVANSSGITGVGWSSAKQKWRACIKVDGKFIHLGYFEEKRAAIAAREEANRKYGFHENHGKAFA</sequence>
<comment type="caution">
    <text evidence="2">The sequence shown here is derived from an EMBL/GenBank/DDBJ whole genome shotgun (WGS) entry which is preliminary data.</text>
</comment>
<organism evidence="2 3">
    <name type="scientific">Pseudomonas aeruginosa</name>
    <dbReference type="NCBI Taxonomy" id="287"/>
    <lineage>
        <taxon>Bacteria</taxon>
        <taxon>Pseudomonadati</taxon>
        <taxon>Pseudomonadota</taxon>
        <taxon>Gammaproteobacteria</taxon>
        <taxon>Pseudomonadales</taxon>
        <taxon>Pseudomonadaceae</taxon>
        <taxon>Pseudomonas</taxon>
    </lineage>
</organism>
<protein>
    <recommendedName>
        <fullName evidence="1">HNH nuclease domain-containing protein</fullName>
    </recommendedName>
</protein>
<proteinExistence type="predicted"/>
<dbReference type="Gene3D" id="3.90.75.20">
    <property type="match status" value="1"/>
</dbReference>
<dbReference type="InterPro" id="IPR016177">
    <property type="entry name" value="DNA-bd_dom_sf"/>
</dbReference>
<evidence type="ECO:0000313" key="2">
    <source>
        <dbReference type="EMBL" id="OTI55850.1"/>
    </source>
</evidence>
<dbReference type="SUPFAM" id="SSF54171">
    <property type="entry name" value="DNA-binding domain"/>
    <property type="match status" value="1"/>
</dbReference>
<evidence type="ECO:0000313" key="3">
    <source>
        <dbReference type="Proteomes" id="UP000194857"/>
    </source>
</evidence>
<dbReference type="SUPFAM" id="SSF54060">
    <property type="entry name" value="His-Me finger endonucleases"/>
    <property type="match status" value="1"/>
</dbReference>
<name>A0A241XHU7_PSEAI</name>
<accession>A0A241XHU7</accession>
<dbReference type="Proteomes" id="UP000194857">
    <property type="component" value="Unassembled WGS sequence"/>
</dbReference>
<dbReference type="GO" id="GO:0003677">
    <property type="term" value="F:DNA binding"/>
    <property type="evidence" value="ECO:0007669"/>
    <property type="project" value="InterPro"/>
</dbReference>
<dbReference type="RefSeq" id="WP_012613571.1">
    <property type="nucleotide sequence ID" value="NZ_CAADPC010000024.1"/>
</dbReference>
<dbReference type="Pfam" id="PF13392">
    <property type="entry name" value="HNH_3"/>
    <property type="match status" value="1"/>
</dbReference>
<gene>
    <name evidence="2" type="ORF">CAZ10_31630</name>
</gene>
<evidence type="ECO:0000259" key="1">
    <source>
        <dbReference type="Pfam" id="PF13392"/>
    </source>
</evidence>